<gene>
    <name evidence="1" type="ORF">DPMN_055642</name>
</gene>
<dbReference type="Proteomes" id="UP000828390">
    <property type="component" value="Unassembled WGS sequence"/>
</dbReference>
<reference evidence="1" key="1">
    <citation type="journal article" date="2019" name="bioRxiv">
        <title>The Genome of the Zebra Mussel, Dreissena polymorpha: A Resource for Invasive Species Research.</title>
        <authorList>
            <person name="McCartney M.A."/>
            <person name="Auch B."/>
            <person name="Kono T."/>
            <person name="Mallez S."/>
            <person name="Zhang Y."/>
            <person name="Obille A."/>
            <person name="Becker A."/>
            <person name="Abrahante J.E."/>
            <person name="Garbe J."/>
            <person name="Badalamenti J.P."/>
            <person name="Herman A."/>
            <person name="Mangelson H."/>
            <person name="Liachko I."/>
            <person name="Sullivan S."/>
            <person name="Sone E.D."/>
            <person name="Koren S."/>
            <person name="Silverstein K.A.T."/>
            <person name="Beckman K.B."/>
            <person name="Gohl D.M."/>
        </authorList>
    </citation>
    <scope>NUCLEOTIDE SEQUENCE</scope>
    <source>
        <strain evidence="1">Duluth1</strain>
        <tissue evidence="1">Whole animal</tissue>
    </source>
</reference>
<protein>
    <submittedName>
        <fullName evidence="1">Uncharacterized protein</fullName>
    </submittedName>
</protein>
<evidence type="ECO:0000313" key="2">
    <source>
        <dbReference type="Proteomes" id="UP000828390"/>
    </source>
</evidence>
<organism evidence="1 2">
    <name type="scientific">Dreissena polymorpha</name>
    <name type="common">Zebra mussel</name>
    <name type="synonym">Mytilus polymorpha</name>
    <dbReference type="NCBI Taxonomy" id="45954"/>
    <lineage>
        <taxon>Eukaryota</taxon>
        <taxon>Metazoa</taxon>
        <taxon>Spiralia</taxon>
        <taxon>Lophotrochozoa</taxon>
        <taxon>Mollusca</taxon>
        <taxon>Bivalvia</taxon>
        <taxon>Autobranchia</taxon>
        <taxon>Heteroconchia</taxon>
        <taxon>Euheterodonta</taxon>
        <taxon>Imparidentia</taxon>
        <taxon>Neoheterodontei</taxon>
        <taxon>Myida</taxon>
        <taxon>Dreissenoidea</taxon>
        <taxon>Dreissenidae</taxon>
        <taxon>Dreissena</taxon>
    </lineage>
</organism>
<proteinExistence type="predicted"/>
<accession>A0A9D4CQB5</accession>
<name>A0A9D4CQB5_DREPO</name>
<dbReference type="AlphaFoldDB" id="A0A9D4CQB5"/>
<dbReference type="EMBL" id="JAIWYP010000012">
    <property type="protein sequence ID" value="KAH3729664.1"/>
    <property type="molecule type" value="Genomic_DNA"/>
</dbReference>
<evidence type="ECO:0000313" key="1">
    <source>
        <dbReference type="EMBL" id="KAH3729664.1"/>
    </source>
</evidence>
<keyword evidence="2" id="KW-1185">Reference proteome</keyword>
<comment type="caution">
    <text evidence="1">The sequence shown here is derived from an EMBL/GenBank/DDBJ whole genome shotgun (WGS) entry which is preliminary data.</text>
</comment>
<sequence length="72" mass="8138">MLKQPDHVVLNDFKQQRAAALDPALISQYEELVTEWMNTIEAVLTDTSDERYGTQLLTYEPRSGKTGLNILG</sequence>
<reference evidence="1" key="2">
    <citation type="submission" date="2020-11" db="EMBL/GenBank/DDBJ databases">
        <authorList>
            <person name="McCartney M.A."/>
            <person name="Auch B."/>
            <person name="Kono T."/>
            <person name="Mallez S."/>
            <person name="Becker A."/>
            <person name="Gohl D.M."/>
            <person name="Silverstein K.A.T."/>
            <person name="Koren S."/>
            <person name="Bechman K.B."/>
            <person name="Herman A."/>
            <person name="Abrahante J.E."/>
            <person name="Garbe J."/>
        </authorList>
    </citation>
    <scope>NUCLEOTIDE SEQUENCE</scope>
    <source>
        <strain evidence="1">Duluth1</strain>
        <tissue evidence="1">Whole animal</tissue>
    </source>
</reference>